<evidence type="ECO:0000313" key="2">
    <source>
        <dbReference type="Proteomes" id="UP000253061"/>
    </source>
</evidence>
<accession>A0A367VA94</accession>
<dbReference type="Proteomes" id="UP000253061">
    <property type="component" value="Unassembled WGS sequence"/>
</dbReference>
<proteinExistence type="predicted"/>
<dbReference type="EMBL" id="JPWB01000004">
    <property type="protein sequence ID" value="RCK22063.1"/>
    <property type="molecule type" value="Genomic_DNA"/>
</dbReference>
<name>A0A367VA94_9PROT</name>
<sequence>MPVLRNCHVLKDHSSGLKSLLICENRTSCLTLGGLMLSMDRNQAQFAKILAKRGWFLRFATRLSVHRQ</sequence>
<reference evidence="1 2" key="1">
    <citation type="submission" date="2014-07" db="EMBL/GenBank/DDBJ databases">
        <title>Draft genome sequence of Thalassospira profundimaris R8-17.</title>
        <authorList>
            <person name="Lai Q."/>
            <person name="Shao Z."/>
        </authorList>
    </citation>
    <scope>NUCLEOTIDE SEQUENCE [LARGE SCALE GENOMIC DNA]</scope>
    <source>
        <strain evidence="1 2">R8-17</strain>
    </source>
</reference>
<organism evidence="1 2">
    <name type="scientific">Thalassospira profundimaris</name>
    <dbReference type="NCBI Taxonomy" id="502049"/>
    <lineage>
        <taxon>Bacteria</taxon>
        <taxon>Pseudomonadati</taxon>
        <taxon>Pseudomonadota</taxon>
        <taxon>Alphaproteobacteria</taxon>
        <taxon>Rhodospirillales</taxon>
        <taxon>Thalassospiraceae</taxon>
        <taxon>Thalassospira</taxon>
    </lineage>
</organism>
<dbReference type="AlphaFoldDB" id="A0A367VA94"/>
<evidence type="ECO:0000313" key="1">
    <source>
        <dbReference type="EMBL" id="RCK22063.1"/>
    </source>
</evidence>
<comment type="caution">
    <text evidence="1">The sequence shown here is derived from an EMBL/GenBank/DDBJ whole genome shotgun (WGS) entry which is preliminary data.</text>
</comment>
<protein>
    <submittedName>
        <fullName evidence="1">Uncharacterized protein</fullName>
    </submittedName>
</protein>
<gene>
    <name evidence="1" type="ORF">TH6_10290</name>
</gene>